<dbReference type="NCBIfam" id="TIGR01145">
    <property type="entry name" value="ATP_synt_delta"/>
    <property type="match status" value="1"/>
</dbReference>
<reference evidence="8" key="1">
    <citation type="submission" date="2019-03" db="EMBL/GenBank/DDBJ databases">
        <title>Draft Sequence and Annotation of the Mycoplasma phocicerebrale Strain 1049T Genome.</title>
        <authorList>
            <person name="Frasca S.Jr."/>
            <person name="Kutish G.F."/>
            <person name="Castellanos Gell J."/>
            <person name="Michaels D.L."/>
            <person name="Brown D.R."/>
        </authorList>
    </citation>
    <scope>NUCLEOTIDE SEQUENCE</scope>
    <source>
        <strain evidence="8">1049</strain>
    </source>
</reference>
<evidence type="ECO:0000256" key="5">
    <source>
        <dbReference type="ARBA" id="ARBA00023136"/>
    </source>
</evidence>
<dbReference type="PANTHER" id="PTHR11910">
    <property type="entry name" value="ATP SYNTHASE DELTA CHAIN"/>
    <property type="match status" value="1"/>
</dbReference>
<keyword evidence="3 7" id="KW-0375">Hydrogen ion transport</keyword>
<dbReference type="NCBIfam" id="NF009975">
    <property type="entry name" value="PRK13436.1"/>
    <property type="match status" value="1"/>
</dbReference>
<keyword evidence="2 7" id="KW-0813">Transport</keyword>
<dbReference type="OrthoDB" id="9802471at2"/>
<evidence type="ECO:0000313" key="8">
    <source>
        <dbReference type="EMBL" id="AZZ65618.1"/>
    </source>
</evidence>
<gene>
    <name evidence="7" type="primary">atpH</name>
    <name evidence="8" type="ORF">DMC14_002370</name>
</gene>
<dbReference type="PRINTS" id="PR00125">
    <property type="entry name" value="ATPASEDELTA"/>
</dbReference>
<evidence type="ECO:0000256" key="1">
    <source>
        <dbReference type="ARBA" id="ARBA00004370"/>
    </source>
</evidence>
<keyword evidence="4 7" id="KW-0406">Ion transport</keyword>
<keyword evidence="6 7" id="KW-0066">ATP synthesis</keyword>
<dbReference type="AlphaFoldDB" id="A0A3T0TU93"/>
<dbReference type="GO" id="GO:0045259">
    <property type="term" value="C:proton-transporting ATP synthase complex"/>
    <property type="evidence" value="ECO:0007669"/>
    <property type="project" value="UniProtKB-KW"/>
</dbReference>
<dbReference type="RefSeq" id="WP_116171553.1">
    <property type="nucleotide sequence ID" value="NZ_CP033058.2"/>
</dbReference>
<dbReference type="KEGG" id="mphc:DMC14_002370"/>
<comment type="function">
    <text evidence="7">F(1)F(0) ATP synthase produces ATP from ADP in the presence of a proton or sodium gradient. F-type ATPases consist of two structural domains, F(1) containing the extramembraneous catalytic core and F(0) containing the membrane proton channel, linked together by a central stalk and a peripheral stalk. During catalysis, ATP synthesis in the catalytic domain of F(1) is coupled via a rotary mechanism of the central stalk subunits to proton translocation.</text>
</comment>
<evidence type="ECO:0000256" key="4">
    <source>
        <dbReference type="ARBA" id="ARBA00023065"/>
    </source>
</evidence>
<protein>
    <recommendedName>
        <fullName evidence="7">ATP synthase subunit delta</fullName>
    </recommendedName>
    <alternativeName>
        <fullName evidence="7">ATP synthase F(1) sector subunit delta</fullName>
    </alternativeName>
    <alternativeName>
        <fullName evidence="7">F-type ATPase subunit delta</fullName>
        <shortName evidence="7">F-ATPase subunit delta</shortName>
    </alternativeName>
</protein>
<dbReference type="Pfam" id="PF00213">
    <property type="entry name" value="OSCP"/>
    <property type="match status" value="1"/>
</dbReference>
<proteinExistence type="inferred from homology"/>
<keyword evidence="9" id="KW-1185">Reference proteome</keyword>
<evidence type="ECO:0000256" key="7">
    <source>
        <dbReference type="HAMAP-Rule" id="MF_01416"/>
    </source>
</evidence>
<dbReference type="EMBL" id="CP033058">
    <property type="protein sequence ID" value="AZZ65618.1"/>
    <property type="molecule type" value="Genomic_DNA"/>
</dbReference>
<dbReference type="HAMAP" id="MF_01416">
    <property type="entry name" value="ATP_synth_delta_bact"/>
    <property type="match status" value="1"/>
</dbReference>
<name>A0A3T0TU93_9BACT</name>
<dbReference type="GO" id="GO:0005886">
    <property type="term" value="C:plasma membrane"/>
    <property type="evidence" value="ECO:0007669"/>
    <property type="project" value="UniProtKB-SubCell"/>
</dbReference>
<dbReference type="InterPro" id="IPR000711">
    <property type="entry name" value="ATPase_OSCP/dsu"/>
</dbReference>
<evidence type="ECO:0000256" key="2">
    <source>
        <dbReference type="ARBA" id="ARBA00022448"/>
    </source>
</evidence>
<evidence type="ECO:0000256" key="6">
    <source>
        <dbReference type="ARBA" id="ARBA00023310"/>
    </source>
</evidence>
<comment type="similarity">
    <text evidence="7">Belongs to the ATPase delta chain family.</text>
</comment>
<dbReference type="GO" id="GO:0046933">
    <property type="term" value="F:proton-transporting ATP synthase activity, rotational mechanism"/>
    <property type="evidence" value="ECO:0007669"/>
    <property type="project" value="UniProtKB-UniRule"/>
</dbReference>
<dbReference type="Proteomes" id="UP000256585">
    <property type="component" value="Chromosome"/>
</dbReference>
<evidence type="ECO:0000256" key="3">
    <source>
        <dbReference type="ARBA" id="ARBA00022781"/>
    </source>
</evidence>
<accession>A0A3T0TU93</accession>
<organism evidence="8 9">
    <name type="scientific">Metamycoplasma phocicerebrale</name>
    <dbReference type="NCBI Taxonomy" id="142649"/>
    <lineage>
        <taxon>Bacteria</taxon>
        <taxon>Bacillati</taxon>
        <taxon>Mycoplasmatota</taxon>
        <taxon>Mycoplasmoidales</taxon>
        <taxon>Metamycoplasmataceae</taxon>
        <taxon>Metamycoplasma</taxon>
    </lineage>
</organism>
<keyword evidence="7" id="KW-1003">Cell membrane</keyword>
<comment type="function">
    <text evidence="7">This protein is part of the stalk that links CF(0) to CF(1). It either transmits conformational changes from CF(0) to CF(1) or is implicated in proton conduction.</text>
</comment>
<sequence length="176" mass="20527">MTDLNQIVNNWSFALFDLARCSNEIIKITNESAKILKVLKENKEYLKMLNSFDIDEEKKYVLIDEAFNSYHPYILNTIKLATKRHLAKYLDLIFHRFIELSNEKMNIKYGIVFTPKKISKEDLNKLEKKMSIDLGSKVKLTNEIDTNLIGGIRIKVDEFLIDNSVLGKLEKIKKLV</sequence>
<dbReference type="Gene3D" id="1.10.520.20">
    <property type="entry name" value="N-terminal domain of the delta subunit of the F1F0-ATP synthase"/>
    <property type="match status" value="1"/>
</dbReference>
<dbReference type="InterPro" id="IPR026015">
    <property type="entry name" value="ATP_synth_OSCP/delta_N_sf"/>
</dbReference>
<evidence type="ECO:0000313" key="9">
    <source>
        <dbReference type="Proteomes" id="UP000256585"/>
    </source>
</evidence>
<keyword evidence="7" id="KW-0139">CF(1)</keyword>
<comment type="subcellular location">
    <subcellularLocation>
        <location evidence="7">Cell membrane</location>
        <topology evidence="7">Peripheral membrane protein</topology>
    </subcellularLocation>
    <subcellularLocation>
        <location evidence="1">Membrane</location>
    </subcellularLocation>
</comment>
<dbReference type="SUPFAM" id="SSF47928">
    <property type="entry name" value="N-terminal domain of the delta subunit of the F1F0-ATP synthase"/>
    <property type="match status" value="1"/>
</dbReference>
<keyword evidence="5 7" id="KW-0472">Membrane</keyword>